<gene>
    <name evidence="3" type="ORF">OESDEN_22856</name>
</gene>
<evidence type="ECO:0000256" key="2">
    <source>
        <dbReference type="SAM" id="SignalP"/>
    </source>
</evidence>
<proteinExistence type="predicted"/>
<feature type="signal peptide" evidence="2">
    <location>
        <begin position="1"/>
        <end position="17"/>
    </location>
</feature>
<sequence length="56" mass="6040">MRFTILLVFAILAVAFAKPHPKNSSESSEEDPQTQGPPPQASQAHPPPTYFSCTGN</sequence>
<feature type="chain" id="PRO_5002082182" evidence="2">
    <location>
        <begin position="18"/>
        <end position="56"/>
    </location>
</feature>
<keyword evidence="2" id="KW-0732">Signal</keyword>
<feature type="compositionally biased region" description="Pro residues" evidence="1">
    <location>
        <begin position="35"/>
        <end position="49"/>
    </location>
</feature>
<evidence type="ECO:0000256" key="1">
    <source>
        <dbReference type="SAM" id="MobiDB-lite"/>
    </source>
</evidence>
<feature type="region of interest" description="Disordered" evidence="1">
    <location>
        <begin position="19"/>
        <end position="56"/>
    </location>
</feature>
<evidence type="ECO:0000313" key="3">
    <source>
        <dbReference type="EMBL" id="KHJ77524.1"/>
    </source>
</evidence>
<name>A0A0B1RXW9_OESDE</name>
<accession>A0A0B1RXW9</accession>
<dbReference type="Proteomes" id="UP000053660">
    <property type="component" value="Unassembled WGS sequence"/>
</dbReference>
<protein>
    <submittedName>
        <fullName evidence="3">Uncharacterized protein</fullName>
    </submittedName>
</protein>
<reference evidence="3 4" key="1">
    <citation type="submission" date="2014-03" db="EMBL/GenBank/DDBJ databases">
        <title>Draft genome of the hookworm Oesophagostomum dentatum.</title>
        <authorList>
            <person name="Mitreva M."/>
        </authorList>
    </citation>
    <scope>NUCLEOTIDE SEQUENCE [LARGE SCALE GENOMIC DNA]</scope>
    <source>
        <strain evidence="3 4">OD-Hann</strain>
    </source>
</reference>
<evidence type="ECO:0000313" key="4">
    <source>
        <dbReference type="Proteomes" id="UP000053660"/>
    </source>
</evidence>
<dbReference type="EMBL" id="KN610677">
    <property type="protein sequence ID" value="KHJ77524.1"/>
    <property type="molecule type" value="Genomic_DNA"/>
</dbReference>
<dbReference type="AlphaFoldDB" id="A0A0B1RXW9"/>
<organism evidence="3 4">
    <name type="scientific">Oesophagostomum dentatum</name>
    <name type="common">Nodular worm</name>
    <dbReference type="NCBI Taxonomy" id="61180"/>
    <lineage>
        <taxon>Eukaryota</taxon>
        <taxon>Metazoa</taxon>
        <taxon>Ecdysozoa</taxon>
        <taxon>Nematoda</taxon>
        <taxon>Chromadorea</taxon>
        <taxon>Rhabditida</taxon>
        <taxon>Rhabditina</taxon>
        <taxon>Rhabditomorpha</taxon>
        <taxon>Strongyloidea</taxon>
        <taxon>Strongylidae</taxon>
        <taxon>Oesophagostomum</taxon>
    </lineage>
</organism>
<keyword evidence="4" id="KW-1185">Reference proteome</keyword>